<dbReference type="AlphaFoldDB" id="F0WGQ5"/>
<dbReference type="HOGENOM" id="CLU_2325068_0_0_1"/>
<sequence>MRRNEVGNRVTNAGGKVIDPPEENVAVDKTLCYGSDGRAVNFALVPDRPRHAHSRYDDKWWHREAARCHGGIEREMEAVLGAARVHVRRAAHDDNFARF</sequence>
<gene>
    <name evidence="1" type="primary">AlNc14C94G5782</name>
    <name evidence="1" type="ORF">ALNC14_065620</name>
</gene>
<accession>F0WGQ5</accession>
<dbReference type="EMBL" id="FR824139">
    <property type="protein sequence ID" value="CCA20419.1"/>
    <property type="molecule type" value="Genomic_DNA"/>
</dbReference>
<organism evidence="1">
    <name type="scientific">Albugo laibachii Nc14</name>
    <dbReference type="NCBI Taxonomy" id="890382"/>
    <lineage>
        <taxon>Eukaryota</taxon>
        <taxon>Sar</taxon>
        <taxon>Stramenopiles</taxon>
        <taxon>Oomycota</taxon>
        <taxon>Peronosporomycetes</taxon>
        <taxon>Albuginales</taxon>
        <taxon>Albuginaceae</taxon>
        <taxon>Albugo</taxon>
    </lineage>
</organism>
<reference evidence="1" key="2">
    <citation type="submission" date="2011-02" db="EMBL/GenBank/DDBJ databases">
        <authorList>
            <person name="MacLean D."/>
        </authorList>
    </citation>
    <scope>NUCLEOTIDE SEQUENCE</scope>
</reference>
<reference evidence="1" key="1">
    <citation type="journal article" date="2011" name="PLoS Biol.">
        <title>Gene gain and loss during evolution of obligate parasitism in the white rust pathogen of Arabidopsis thaliana.</title>
        <authorList>
            <person name="Kemen E."/>
            <person name="Gardiner A."/>
            <person name="Schultz-Larsen T."/>
            <person name="Kemen A.C."/>
            <person name="Balmuth A.L."/>
            <person name="Robert-Seilaniantz A."/>
            <person name="Bailey K."/>
            <person name="Holub E."/>
            <person name="Studholme D.J."/>
            <person name="Maclean D."/>
            <person name="Jones J.D."/>
        </authorList>
    </citation>
    <scope>NUCLEOTIDE SEQUENCE</scope>
</reference>
<name>F0WGQ5_9STRA</name>
<protein>
    <submittedName>
        <fullName evidence="1">AlNc14C94G5782 protein</fullName>
    </submittedName>
</protein>
<evidence type="ECO:0000313" key="1">
    <source>
        <dbReference type="EMBL" id="CCA20419.1"/>
    </source>
</evidence>
<proteinExistence type="predicted"/>